<evidence type="ECO:0000313" key="1">
    <source>
        <dbReference type="EMBL" id="RYN70826.1"/>
    </source>
</evidence>
<name>A0A4Q4N4Y2_ALTAL</name>
<dbReference type="InterPro" id="IPR010828">
    <property type="entry name" value="Atf2/Sli1-like"/>
</dbReference>
<dbReference type="SUPFAM" id="SSF52777">
    <property type="entry name" value="CoA-dependent acyltransferases"/>
    <property type="match status" value="1"/>
</dbReference>
<dbReference type="PANTHER" id="PTHR28037:SF1">
    <property type="entry name" value="ALCOHOL O-ACETYLTRANSFERASE 1-RELATED"/>
    <property type="match status" value="1"/>
</dbReference>
<accession>A0A4Q4N4Y2</accession>
<evidence type="ECO:0008006" key="3">
    <source>
        <dbReference type="Google" id="ProtNLM"/>
    </source>
</evidence>
<dbReference type="InterPro" id="IPR023213">
    <property type="entry name" value="CAT-like_dom_sf"/>
</dbReference>
<proteinExistence type="predicted"/>
<sequence length="488" mass="53112">MDSVRGLPVLRLLGKSEQLSAVSHELGFFINVGVSAHYSLTTVTTLPELQSIIYAALSRVIHRNSILSAIPVDEVSPGAYFVRLQSLDLRSCVLFKTRASSIEQSNQDHELDTILQEEHNTDFKPSRDALPFWRLTILQDAVDEKGCGFTASFVFHHSLGDGATGVIFHQSFHQALESALMLPSLEPNSSTIRVSESSTLLPPLEDLHPLPLNPNPPHHRSSGEELEEWTGDPIQLPMTSHYRTMFFSPTASAKFAQKCKENGLTVTSGLTAVLAGALFEQLPDTVRALTGIIPINLRPWLSLHHNCSPANEAMGSFIDALKVQIRREHYSFPTDSDEHTGATRGIVAARHTAESIKGYMGTKSPSGEPYTSIAAFEGIHDIAAVFKSMVNTPRDAAFEISNLGRFPPASSPSFDVPDSACEDRCRIGRMTFSRSAVGFGAAITTSVVMGNDGVLSVGWSWQEGVVGAKLVESVMESFRKAVKGGVHF</sequence>
<dbReference type="Proteomes" id="UP000291422">
    <property type="component" value="Unassembled WGS sequence"/>
</dbReference>
<protein>
    <recommendedName>
        <fullName evidence="3">Alcohol acetyltransferase</fullName>
    </recommendedName>
</protein>
<evidence type="ECO:0000313" key="2">
    <source>
        <dbReference type="Proteomes" id="UP000291422"/>
    </source>
</evidence>
<dbReference type="InterPro" id="IPR052058">
    <property type="entry name" value="Alcohol_O-acetyltransferase"/>
</dbReference>
<gene>
    <name evidence="1" type="ORF">AA0117_g10095</name>
</gene>
<dbReference type="AlphaFoldDB" id="A0A4Q4N4Y2"/>
<dbReference type="Gene3D" id="3.30.559.10">
    <property type="entry name" value="Chloramphenicol acetyltransferase-like domain"/>
    <property type="match status" value="1"/>
</dbReference>
<organism evidence="1 2">
    <name type="scientific">Alternaria alternata</name>
    <name type="common">Alternaria rot fungus</name>
    <name type="synonym">Torula alternata</name>
    <dbReference type="NCBI Taxonomy" id="5599"/>
    <lineage>
        <taxon>Eukaryota</taxon>
        <taxon>Fungi</taxon>
        <taxon>Dikarya</taxon>
        <taxon>Ascomycota</taxon>
        <taxon>Pezizomycotina</taxon>
        <taxon>Dothideomycetes</taxon>
        <taxon>Pleosporomycetidae</taxon>
        <taxon>Pleosporales</taxon>
        <taxon>Pleosporineae</taxon>
        <taxon>Pleosporaceae</taxon>
        <taxon>Alternaria</taxon>
        <taxon>Alternaria sect. Alternaria</taxon>
        <taxon>Alternaria alternata complex</taxon>
    </lineage>
</organism>
<dbReference type="EMBL" id="PDXD01000037">
    <property type="protein sequence ID" value="RYN70826.1"/>
    <property type="molecule type" value="Genomic_DNA"/>
</dbReference>
<dbReference type="VEuPathDB" id="FungiDB:CC77DRAFT_1099822"/>
<reference evidence="2" key="1">
    <citation type="journal article" date="2019" name="bioRxiv">
        <title>Genomics, evolutionary history and diagnostics of the Alternaria alternata species group including apple and Asian pear pathotypes.</title>
        <authorList>
            <person name="Armitage A.D."/>
            <person name="Cockerton H.M."/>
            <person name="Sreenivasaprasad S."/>
            <person name="Woodhall J.W."/>
            <person name="Lane C.R."/>
            <person name="Harrison R.J."/>
            <person name="Clarkson J.P."/>
        </authorList>
    </citation>
    <scope>NUCLEOTIDE SEQUENCE [LARGE SCALE GENOMIC DNA]</scope>
    <source>
        <strain evidence="2">FERA 1177</strain>
    </source>
</reference>
<dbReference type="PANTHER" id="PTHR28037">
    <property type="entry name" value="ALCOHOL O-ACETYLTRANSFERASE 1-RELATED"/>
    <property type="match status" value="1"/>
</dbReference>
<dbReference type="GO" id="GO:0008080">
    <property type="term" value="F:N-acetyltransferase activity"/>
    <property type="evidence" value="ECO:0007669"/>
    <property type="project" value="TreeGrafter"/>
</dbReference>
<comment type="caution">
    <text evidence="1">The sequence shown here is derived from an EMBL/GenBank/DDBJ whole genome shotgun (WGS) entry which is preliminary data.</text>
</comment>
<dbReference type="Pfam" id="PF07247">
    <property type="entry name" value="AATase"/>
    <property type="match status" value="1"/>
</dbReference>